<evidence type="ECO:0000256" key="6">
    <source>
        <dbReference type="ARBA" id="ARBA00022840"/>
    </source>
</evidence>
<dbReference type="PANTHER" id="PTHR45633">
    <property type="entry name" value="60 KDA HEAT SHOCK PROTEIN, MITOCHONDRIAL"/>
    <property type="match status" value="1"/>
</dbReference>
<evidence type="ECO:0000313" key="9">
    <source>
        <dbReference type="EMBL" id="KAK1302193.1"/>
    </source>
</evidence>
<keyword evidence="10" id="KW-1185">Reference proteome</keyword>
<dbReference type="GO" id="GO:0042026">
    <property type="term" value="P:protein refolding"/>
    <property type="evidence" value="ECO:0007669"/>
    <property type="project" value="InterPro"/>
</dbReference>
<dbReference type="Proteomes" id="UP001180020">
    <property type="component" value="Unassembled WGS sequence"/>
</dbReference>
<dbReference type="GO" id="GO:0140662">
    <property type="term" value="F:ATP-dependent protein folding chaperone"/>
    <property type="evidence" value="ECO:0007669"/>
    <property type="project" value="InterPro"/>
</dbReference>
<comment type="similarity">
    <text evidence="1">Belongs to the chaperonin (HSP60) family.</text>
</comment>
<dbReference type="InterPro" id="IPR000719">
    <property type="entry name" value="Prot_kinase_dom"/>
</dbReference>
<protein>
    <submittedName>
        <fullName evidence="9">Mitogen-activated protein kinase 10</fullName>
    </submittedName>
</protein>
<organism evidence="9 10">
    <name type="scientific">Acorus calamus</name>
    <name type="common">Sweet flag</name>
    <dbReference type="NCBI Taxonomy" id="4465"/>
    <lineage>
        <taxon>Eukaryota</taxon>
        <taxon>Viridiplantae</taxon>
        <taxon>Streptophyta</taxon>
        <taxon>Embryophyta</taxon>
        <taxon>Tracheophyta</taxon>
        <taxon>Spermatophyta</taxon>
        <taxon>Magnoliopsida</taxon>
        <taxon>Liliopsida</taxon>
        <taxon>Acoraceae</taxon>
        <taxon>Acorus</taxon>
    </lineage>
</organism>
<keyword evidence="2" id="KW-0723">Serine/threonine-protein kinase</keyword>
<dbReference type="InterPro" id="IPR027409">
    <property type="entry name" value="GroEL-like_apical_dom_sf"/>
</dbReference>
<dbReference type="InterPro" id="IPR011009">
    <property type="entry name" value="Kinase-like_dom_sf"/>
</dbReference>
<sequence length="435" mass="49030">MYCIVSGKKPSRAPASAEWISIRNPLKLGLVKDFIGWCNITNREREIGELIAKAMENVGKEGVITISDGKTLHNELEVVEGLKLDRRYISPYFITNQKNKKCTQRHLLIVVEDVESDALAMLILNKLRVGIKVTVILDGADDKKSIEERYEQLRSAIELSTSDYDEEKLQERLAKLSGGGVVLKYTTSIDIWSIGCIFAEVLTGKPFFPGKNVVHQLDLMTDLLGTPSLDTVSRVRNEKARRNLSSMRKKQPVPFTQKFPNADPLALKLLERLLAFDPKDRPTAEEALADPYFKGLAKAEREPSCQPITKSTIVHSTAIPPKEQPPAFARFKERQVPDDSCRNSRDMDEWTIDLQRSQATQRIPLAKPGKVVGPVVPYENRTIKEPCDLRRLIRNTAFPAQPAVHSAYCFHRNAVKPEGSDRDMVAKVAHEFAWM</sequence>
<dbReference type="GO" id="GO:0004674">
    <property type="term" value="F:protein serine/threonine kinase activity"/>
    <property type="evidence" value="ECO:0007669"/>
    <property type="project" value="UniProtKB-KW"/>
</dbReference>
<dbReference type="Gene3D" id="1.10.510.10">
    <property type="entry name" value="Transferase(Phosphotransferase) domain 1"/>
    <property type="match status" value="1"/>
</dbReference>
<dbReference type="SUPFAM" id="SSF56112">
    <property type="entry name" value="Protein kinase-like (PK-like)"/>
    <property type="match status" value="1"/>
</dbReference>
<feature type="domain" description="Protein kinase" evidence="8">
    <location>
        <begin position="1"/>
        <end position="293"/>
    </location>
</feature>
<dbReference type="GO" id="GO:0005524">
    <property type="term" value="F:ATP binding"/>
    <property type="evidence" value="ECO:0007669"/>
    <property type="project" value="UniProtKB-KW"/>
</dbReference>
<comment type="caution">
    <text evidence="9">The sequence shown here is derived from an EMBL/GenBank/DDBJ whole genome shotgun (WGS) entry which is preliminary data.</text>
</comment>
<dbReference type="SUPFAM" id="SSF54849">
    <property type="entry name" value="GroEL-intermediate domain like"/>
    <property type="match status" value="1"/>
</dbReference>
<dbReference type="Pfam" id="PF00069">
    <property type="entry name" value="Pkinase"/>
    <property type="match status" value="1"/>
</dbReference>
<dbReference type="EMBL" id="JAUJYO010000012">
    <property type="protein sequence ID" value="KAK1302193.1"/>
    <property type="molecule type" value="Genomic_DNA"/>
</dbReference>
<keyword evidence="7" id="KW-0143">Chaperone</keyword>
<dbReference type="InterPro" id="IPR027410">
    <property type="entry name" value="TCP-1-like_intermed_sf"/>
</dbReference>
<keyword evidence="6" id="KW-0067">ATP-binding</keyword>
<evidence type="ECO:0000256" key="7">
    <source>
        <dbReference type="ARBA" id="ARBA00023186"/>
    </source>
</evidence>
<evidence type="ECO:0000256" key="4">
    <source>
        <dbReference type="ARBA" id="ARBA00022741"/>
    </source>
</evidence>
<keyword evidence="3" id="KW-0808">Transferase</keyword>
<dbReference type="FunFam" id="1.10.510.10:FF:000624">
    <property type="entry name" value="Mitogen-activated protein kinase"/>
    <property type="match status" value="1"/>
</dbReference>
<evidence type="ECO:0000313" key="10">
    <source>
        <dbReference type="Proteomes" id="UP001180020"/>
    </source>
</evidence>
<evidence type="ECO:0000256" key="2">
    <source>
        <dbReference type="ARBA" id="ARBA00022527"/>
    </source>
</evidence>
<dbReference type="AlphaFoldDB" id="A0AAV9DNW2"/>
<keyword evidence="5 9" id="KW-0418">Kinase</keyword>
<dbReference type="SMART" id="SM00220">
    <property type="entry name" value="S_TKc"/>
    <property type="match status" value="1"/>
</dbReference>
<evidence type="ECO:0000256" key="1">
    <source>
        <dbReference type="ARBA" id="ARBA00006607"/>
    </source>
</evidence>
<dbReference type="Gene3D" id="3.30.260.10">
    <property type="entry name" value="TCP-1-like chaperonin intermediate domain"/>
    <property type="match status" value="1"/>
</dbReference>
<keyword evidence="4" id="KW-0547">Nucleotide-binding</keyword>
<dbReference type="Gene3D" id="3.50.7.10">
    <property type="entry name" value="GroEL"/>
    <property type="match status" value="2"/>
</dbReference>
<evidence type="ECO:0000256" key="3">
    <source>
        <dbReference type="ARBA" id="ARBA00022679"/>
    </source>
</evidence>
<evidence type="ECO:0000256" key="5">
    <source>
        <dbReference type="ARBA" id="ARBA00022777"/>
    </source>
</evidence>
<reference evidence="9" key="2">
    <citation type="submission" date="2023-06" db="EMBL/GenBank/DDBJ databases">
        <authorList>
            <person name="Ma L."/>
            <person name="Liu K.-W."/>
            <person name="Li Z."/>
            <person name="Hsiao Y.-Y."/>
            <person name="Qi Y."/>
            <person name="Fu T."/>
            <person name="Tang G."/>
            <person name="Zhang D."/>
            <person name="Sun W.-H."/>
            <person name="Liu D.-K."/>
            <person name="Li Y."/>
            <person name="Chen G.-Z."/>
            <person name="Liu X.-D."/>
            <person name="Liao X.-Y."/>
            <person name="Jiang Y.-T."/>
            <person name="Yu X."/>
            <person name="Hao Y."/>
            <person name="Huang J."/>
            <person name="Zhao X.-W."/>
            <person name="Ke S."/>
            <person name="Chen Y.-Y."/>
            <person name="Wu W.-L."/>
            <person name="Hsu J.-L."/>
            <person name="Lin Y.-F."/>
            <person name="Huang M.-D."/>
            <person name="Li C.-Y."/>
            <person name="Huang L."/>
            <person name="Wang Z.-W."/>
            <person name="Zhao X."/>
            <person name="Zhong W.-Y."/>
            <person name="Peng D.-H."/>
            <person name="Ahmad S."/>
            <person name="Lan S."/>
            <person name="Zhang J.-S."/>
            <person name="Tsai W.-C."/>
            <person name="Van De Peer Y."/>
            <person name="Liu Z.-J."/>
        </authorList>
    </citation>
    <scope>NUCLEOTIDE SEQUENCE</scope>
    <source>
        <strain evidence="9">CP</strain>
        <tissue evidence="9">Leaves</tissue>
    </source>
</reference>
<proteinExistence type="inferred from homology"/>
<accession>A0AAV9DNW2</accession>
<dbReference type="SUPFAM" id="SSF52029">
    <property type="entry name" value="GroEL apical domain-like"/>
    <property type="match status" value="1"/>
</dbReference>
<gene>
    <name evidence="9" type="primary">MPK10</name>
    <name evidence="9" type="ORF">QJS10_CPB12g00604</name>
</gene>
<reference evidence="9" key="1">
    <citation type="journal article" date="2023" name="Nat. Commun.">
        <title>Diploid and tetraploid genomes of Acorus and the evolution of monocots.</title>
        <authorList>
            <person name="Ma L."/>
            <person name="Liu K.W."/>
            <person name="Li Z."/>
            <person name="Hsiao Y.Y."/>
            <person name="Qi Y."/>
            <person name="Fu T."/>
            <person name="Tang G.D."/>
            <person name="Zhang D."/>
            <person name="Sun W.H."/>
            <person name="Liu D.K."/>
            <person name="Li Y."/>
            <person name="Chen G.Z."/>
            <person name="Liu X.D."/>
            <person name="Liao X.Y."/>
            <person name="Jiang Y.T."/>
            <person name="Yu X."/>
            <person name="Hao Y."/>
            <person name="Huang J."/>
            <person name="Zhao X.W."/>
            <person name="Ke S."/>
            <person name="Chen Y.Y."/>
            <person name="Wu W.L."/>
            <person name="Hsu J.L."/>
            <person name="Lin Y.F."/>
            <person name="Huang M.D."/>
            <person name="Li C.Y."/>
            <person name="Huang L."/>
            <person name="Wang Z.W."/>
            <person name="Zhao X."/>
            <person name="Zhong W.Y."/>
            <person name="Peng D.H."/>
            <person name="Ahmad S."/>
            <person name="Lan S."/>
            <person name="Zhang J.S."/>
            <person name="Tsai W.C."/>
            <person name="Van de Peer Y."/>
            <person name="Liu Z.J."/>
        </authorList>
    </citation>
    <scope>NUCLEOTIDE SEQUENCE</scope>
    <source>
        <strain evidence="9">CP</strain>
    </source>
</reference>
<name>A0AAV9DNW2_ACOCL</name>
<dbReference type="InterPro" id="IPR001844">
    <property type="entry name" value="Cpn60/GroEL"/>
</dbReference>
<evidence type="ECO:0000259" key="8">
    <source>
        <dbReference type="PROSITE" id="PS50011"/>
    </source>
</evidence>
<dbReference type="PROSITE" id="PS50011">
    <property type="entry name" value="PROTEIN_KINASE_DOM"/>
    <property type="match status" value="1"/>
</dbReference>